<evidence type="ECO:0000256" key="1">
    <source>
        <dbReference type="SAM" id="Phobius"/>
    </source>
</evidence>
<accession>A0A0D0KYQ3</accession>
<proteinExistence type="predicted"/>
<feature type="transmembrane region" description="Helical" evidence="1">
    <location>
        <begin position="53"/>
        <end position="75"/>
    </location>
</feature>
<dbReference type="EMBL" id="JXQV01000010">
    <property type="protein sequence ID" value="KIQ02440.1"/>
    <property type="molecule type" value="Genomic_DNA"/>
</dbReference>
<keyword evidence="1" id="KW-0812">Transmembrane</keyword>
<name>A0A0D0KYQ3_AGRTU</name>
<evidence type="ECO:0000313" key="2">
    <source>
        <dbReference type="EMBL" id="KIQ02440.1"/>
    </source>
</evidence>
<protein>
    <submittedName>
        <fullName evidence="2">Uncharacterized protein</fullName>
    </submittedName>
</protein>
<feature type="transmembrane region" description="Helical" evidence="1">
    <location>
        <begin position="12"/>
        <end position="32"/>
    </location>
</feature>
<gene>
    <name evidence="2" type="ORF">RU07_11745</name>
</gene>
<organism evidence="2 3">
    <name type="scientific">Agrobacterium tumefaciens</name>
    <dbReference type="NCBI Taxonomy" id="358"/>
    <lineage>
        <taxon>Bacteria</taxon>
        <taxon>Pseudomonadati</taxon>
        <taxon>Pseudomonadota</taxon>
        <taxon>Alphaproteobacteria</taxon>
        <taxon>Hyphomicrobiales</taxon>
        <taxon>Rhizobiaceae</taxon>
        <taxon>Rhizobium/Agrobacterium group</taxon>
        <taxon>Agrobacterium</taxon>
        <taxon>Agrobacterium tumefaciens complex</taxon>
    </lineage>
</organism>
<sequence>MPVIGDYVPLNLNAVYFIILGPIIGTVMAAYISYLCGRERPEGPAVIPRNTGIFGVAIAFLVGVSVALSVQYFLILAPKELCSTTPHYDFLWISHPGPVQIAHCFSGTDEINSQAPYYLEPQIVQSWGHVLWPLLTAVFLWRAWLSLRSHAVVARVIA</sequence>
<keyword evidence="1" id="KW-0472">Membrane</keyword>
<dbReference type="Proteomes" id="UP000035017">
    <property type="component" value="Unassembled WGS sequence"/>
</dbReference>
<comment type="caution">
    <text evidence="2">The sequence shown here is derived from an EMBL/GenBank/DDBJ whole genome shotgun (WGS) entry which is preliminary data.</text>
</comment>
<evidence type="ECO:0000313" key="3">
    <source>
        <dbReference type="Proteomes" id="UP000035017"/>
    </source>
</evidence>
<feature type="transmembrane region" description="Helical" evidence="1">
    <location>
        <begin position="126"/>
        <end position="145"/>
    </location>
</feature>
<keyword evidence="1" id="KW-1133">Transmembrane helix</keyword>
<dbReference type="AlphaFoldDB" id="A0A0D0KYQ3"/>
<reference evidence="2 3" key="1">
    <citation type="submission" date="2014-12" db="EMBL/GenBank/DDBJ databases">
        <title>16Stimator: statistical estimation of ribosomal gene copy numbers from draft genome assemblies.</title>
        <authorList>
            <person name="Perisin M.A."/>
            <person name="Vetter M."/>
            <person name="Gilbert J.A."/>
            <person name="Bergelson J."/>
        </authorList>
    </citation>
    <scope>NUCLEOTIDE SEQUENCE [LARGE SCALE GENOMIC DNA]</scope>
    <source>
        <strain evidence="2 3">MEJ076</strain>
    </source>
</reference>